<evidence type="ECO:0000256" key="2">
    <source>
        <dbReference type="ARBA" id="ARBA00023002"/>
    </source>
</evidence>
<dbReference type="CDD" id="cd05233">
    <property type="entry name" value="SDR_c"/>
    <property type="match status" value="1"/>
</dbReference>
<comment type="similarity">
    <text evidence="1">Belongs to the short-chain dehydrogenases/reductases (SDR) family.</text>
</comment>
<dbReference type="Gene3D" id="3.40.50.720">
    <property type="entry name" value="NAD(P)-binding Rossmann-like Domain"/>
    <property type="match status" value="1"/>
</dbReference>
<proteinExistence type="inferred from homology"/>
<dbReference type="GO" id="GO:0016491">
    <property type="term" value="F:oxidoreductase activity"/>
    <property type="evidence" value="ECO:0007669"/>
    <property type="project" value="UniProtKB-KW"/>
</dbReference>
<dbReference type="PANTHER" id="PTHR42901:SF1">
    <property type="entry name" value="ALCOHOL DEHYDROGENASE"/>
    <property type="match status" value="1"/>
</dbReference>
<evidence type="ECO:0000313" key="4">
    <source>
        <dbReference type="Proteomes" id="UP000481861"/>
    </source>
</evidence>
<organism evidence="3 4">
    <name type="scientific">Massariosphaeria phaeospora</name>
    <dbReference type="NCBI Taxonomy" id="100035"/>
    <lineage>
        <taxon>Eukaryota</taxon>
        <taxon>Fungi</taxon>
        <taxon>Dikarya</taxon>
        <taxon>Ascomycota</taxon>
        <taxon>Pezizomycotina</taxon>
        <taxon>Dothideomycetes</taxon>
        <taxon>Pleosporomycetidae</taxon>
        <taxon>Pleosporales</taxon>
        <taxon>Pleosporales incertae sedis</taxon>
        <taxon>Massariosphaeria</taxon>
    </lineage>
</organism>
<keyword evidence="2" id="KW-0560">Oxidoreductase</keyword>
<gene>
    <name evidence="3" type="ORF">BDV95DRAFT_573352</name>
</gene>
<dbReference type="SUPFAM" id="SSF51735">
    <property type="entry name" value="NAD(P)-binding Rossmann-fold domains"/>
    <property type="match status" value="1"/>
</dbReference>
<dbReference type="InterPro" id="IPR002347">
    <property type="entry name" value="SDR_fam"/>
</dbReference>
<dbReference type="PRINTS" id="PR00081">
    <property type="entry name" value="GDHRDH"/>
</dbReference>
<comment type="caution">
    <text evidence="3">The sequence shown here is derived from an EMBL/GenBank/DDBJ whole genome shotgun (WGS) entry which is preliminary data.</text>
</comment>
<reference evidence="3 4" key="1">
    <citation type="submission" date="2020-01" db="EMBL/GenBank/DDBJ databases">
        <authorList>
            <consortium name="DOE Joint Genome Institute"/>
            <person name="Haridas S."/>
            <person name="Albert R."/>
            <person name="Binder M."/>
            <person name="Bloem J."/>
            <person name="Labutti K."/>
            <person name="Salamov A."/>
            <person name="Andreopoulos B."/>
            <person name="Baker S.E."/>
            <person name="Barry K."/>
            <person name="Bills G."/>
            <person name="Bluhm B.H."/>
            <person name="Cannon C."/>
            <person name="Castanera R."/>
            <person name="Culley D.E."/>
            <person name="Daum C."/>
            <person name="Ezra D."/>
            <person name="Gonzalez J.B."/>
            <person name="Henrissat B."/>
            <person name="Kuo A."/>
            <person name="Liang C."/>
            <person name="Lipzen A."/>
            <person name="Lutzoni F."/>
            <person name="Magnuson J."/>
            <person name="Mondo S."/>
            <person name="Nolan M."/>
            <person name="Ohm R."/>
            <person name="Pangilinan J."/>
            <person name="Park H.-J.H."/>
            <person name="Ramirez L."/>
            <person name="Alfaro M."/>
            <person name="Sun H."/>
            <person name="Tritt A."/>
            <person name="Yoshinaga Y."/>
            <person name="Zwiers L.-H.L."/>
            <person name="Turgeon B.G."/>
            <person name="Goodwin S.B."/>
            <person name="Spatafora J.W."/>
            <person name="Crous P.W."/>
            <person name="Grigoriev I.V."/>
        </authorList>
    </citation>
    <scope>NUCLEOTIDE SEQUENCE [LARGE SCALE GENOMIC DNA]</scope>
    <source>
        <strain evidence="3 4">CBS 611.86</strain>
    </source>
</reference>
<name>A0A7C8I574_9PLEO</name>
<evidence type="ECO:0000256" key="1">
    <source>
        <dbReference type="ARBA" id="ARBA00006484"/>
    </source>
</evidence>
<evidence type="ECO:0000313" key="3">
    <source>
        <dbReference type="EMBL" id="KAF2871137.1"/>
    </source>
</evidence>
<sequence>MSSPDPDQWVKSQQFTRSTHRDVYPAVDPAQPSLSQKGKVVVITGASQGIGSRGFVPAFAAAGAKAIVLVARNADKLAAVADSVTKNYPNVEVLSVPTDITDPAAVAALFEKVKSKYGHADVLVNNAGGFNALGPAKDVAINDWWKDMEVNVYGPLLVTQGFLKLLPSAETPAKIISLTSGAAVEVLPGMSAYSISKQAGLNLITYVAAENPNVFAVSLHPGVVLTDMVFEAFQVFAKDTPELVGGVGTWLASWEADRSFLAGRYMNVNWDVEELEGRKEEIEKGNLLKIGLRGKFGLEQFA</sequence>
<accession>A0A7C8I574</accession>
<evidence type="ECO:0008006" key="5">
    <source>
        <dbReference type="Google" id="ProtNLM"/>
    </source>
</evidence>
<protein>
    <recommendedName>
        <fullName evidence="5">NAD(P)-binding protein</fullName>
    </recommendedName>
</protein>
<dbReference type="Proteomes" id="UP000481861">
    <property type="component" value="Unassembled WGS sequence"/>
</dbReference>
<dbReference type="PANTHER" id="PTHR42901">
    <property type="entry name" value="ALCOHOL DEHYDROGENASE"/>
    <property type="match status" value="1"/>
</dbReference>
<dbReference type="OrthoDB" id="1933717at2759"/>
<keyword evidence="4" id="KW-1185">Reference proteome</keyword>
<dbReference type="AlphaFoldDB" id="A0A7C8I574"/>
<dbReference type="EMBL" id="JAADJZ010000012">
    <property type="protein sequence ID" value="KAF2871137.1"/>
    <property type="molecule type" value="Genomic_DNA"/>
</dbReference>
<dbReference type="InterPro" id="IPR036291">
    <property type="entry name" value="NAD(P)-bd_dom_sf"/>
</dbReference>
<dbReference type="Pfam" id="PF00106">
    <property type="entry name" value="adh_short"/>
    <property type="match status" value="1"/>
</dbReference>